<sequence>MIIDLHTHSRFSDGTQTPAELVDEAAMRGIDVLGLTDHDTISGWDEAAEAARAAGIGLVRGMEISCRLDGIGVHLLGYLFDSAADSALMEVVRTTRQVRTTRMRTMVERLAEDFAITLDDVLAQAGEHTTIGRPHIADALVHAGIVPSRDVAFAGILSSRERYYVPVQVLSPLEAIHLVHEAGGVTVFAHPAASARGRVLPAAGMREMIDAGLDGIEVDHRDNPPEARERLRALAASHGLIVTGSSDYHGAGKVNRLGEHTTASDMFWSLLERATGSPYLPG</sequence>
<proteinExistence type="predicted"/>
<dbReference type="Pfam" id="PF02811">
    <property type="entry name" value="PHP"/>
    <property type="match status" value="1"/>
</dbReference>
<dbReference type="PANTHER" id="PTHR42924:SF3">
    <property type="entry name" value="POLYMERASE_HISTIDINOL PHOSPHATASE N-TERMINAL DOMAIN-CONTAINING PROTEIN"/>
    <property type="match status" value="1"/>
</dbReference>
<protein>
    <submittedName>
        <fullName evidence="2">PHP domain-containing protein</fullName>
    </submittedName>
</protein>
<dbReference type="Gene3D" id="3.20.20.140">
    <property type="entry name" value="Metal-dependent hydrolases"/>
    <property type="match status" value="1"/>
</dbReference>
<reference evidence="3" key="1">
    <citation type="journal article" date="2019" name="Int. J. Syst. Evol. Microbiol.">
        <title>The Global Catalogue of Microorganisms (GCM) 10K type strain sequencing project: providing services to taxonomists for standard genome sequencing and annotation.</title>
        <authorList>
            <consortium name="The Broad Institute Genomics Platform"/>
            <consortium name="The Broad Institute Genome Sequencing Center for Infectious Disease"/>
            <person name="Wu L."/>
            <person name="Ma J."/>
        </authorList>
    </citation>
    <scope>NUCLEOTIDE SEQUENCE [LARGE SCALE GENOMIC DNA]</scope>
    <source>
        <strain evidence="3">JCM 14546</strain>
    </source>
</reference>
<dbReference type="InterPro" id="IPR004013">
    <property type="entry name" value="PHP_dom"/>
</dbReference>
<accession>A0ABP5EQ42</accession>
<dbReference type="PANTHER" id="PTHR42924">
    <property type="entry name" value="EXONUCLEASE"/>
    <property type="match status" value="1"/>
</dbReference>
<dbReference type="SUPFAM" id="SSF89550">
    <property type="entry name" value="PHP domain-like"/>
    <property type="match status" value="1"/>
</dbReference>
<dbReference type="InterPro" id="IPR003141">
    <property type="entry name" value="Pol/His_phosphatase_N"/>
</dbReference>
<dbReference type="Gene3D" id="1.10.150.650">
    <property type="match status" value="1"/>
</dbReference>
<evidence type="ECO:0000313" key="3">
    <source>
        <dbReference type="Proteomes" id="UP001500755"/>
    </source>
</evidence>
<keyword evidence="3" id="KW-1185">Reference proteome</keyword>
<dbReference type="SMART" id="SM00481">
    <property type="entry name" value="POLIIIAc"/>
    <property type="match status" value="1"/>
</dbReference>
<evidence type="ECO:0000313" key="2">
    <source>
        <dbReference type="EMBL" id="GAA2002358.1"/>
    </source>
</evidence>
<dbReference type="InterPro" id="IPR016195">
    <property type="entry name" value="Pol/histidinol_Pase-like"/>
</dbReference>
<dbReference type="InterPro" id="IPR052018">
    <property type="entry name" value="PHP_domain"/>
</dbReference>
<comment type="caution">
    <text evidence="2">The sequence shown here is derived from an EMBL/GenBank/DDBJ whole genome shotgun (WGS) entry which is preliminary data.</text>
</comment>
<dbReference type="RefSeq" id="WP_344307325.1">
    <property type="nucleotide sequence ID" value="NZ_BAAANO010000008.1"/>
</dbReference>
<name>A0ABP5EQ42_9MICO</name>
<dbReference type="Proteomes" id="UP001500755">
    <property type="component" value="Unassembled WGS sequence"/>
</dbReference>
<gene>
    <name evidence="2" type="ORF">GCM10009755_08770</name>
</gene>
<evidence type="ECO:0000259" key="1">
    <source>
        <dbReference type="SMART" id="SM00481"/>
    </source>
</evidence>
<feature type="domain" description="Polymerase/histidinol phosphatase N-terminal" evidence="1">
    <location>
        <begin position="3"/>
        <end position="68"/>
    </location>
</feature>
<organism evidence="2 3">
    <name type="scientific">Brevibacterium samyangense</name>
    <dbReference type="NCBI Taxonomy" id="366888"/>
    <lineage>
        <taxon>Bacteria</taxon>
        <taxon>Bacillati</taxon>
        <taxon>Actinomycetota</taxon>
        <taxon>Actinomycetes</taxon>
        <taxon>Micrococcales</taxon>
        <taxon>Brevibacteriaceae</taxon>
        <taxon>Brevibacterium</taxon>
    </lineage>
</organism>
<dbReference type="EMBL" id="BAAANO010000008">
    <property type="protein sequence ID" value="GAA2002358.1"/>
    <property type="molecule type" value="Genomic_DNA"/>
</dbReference>
<dbReference type="CDD" id="cd07438">
    <property type="entry name" value="PHP_HisPPase_AMP"/>
    <property type="match status" value="1"/>
</dbReference>